<feature type="compositionally biased region" description="Polar residues" evidence="2">
    <location>
        <begin position="292"/>
        <end position="302"/>
    </location>
</feature>
<feature type="region of interest" description="Disordered" evidence="2">
    <location>
        <begin position="1"/>
        <end position="27"/>
    </location>
</feature>
<feature type="compositionally biased region" description="Low complexity" evidence="2">
    <location>
        <begin position="797"/>
        <end position="806"/>
    </location>
</feature>
<evidence type="ECO:0000313" key="5">
    <source>
        <dbReference type="Proteomes" id="UP001283361"/>
    </source>
</evidence>
<feature type="region of interest" description="Disordered" evidence="2">
    <location>
        <begin position="694"/>
        <end position="727"/>
    </location>
</feature>
<dbReference type="GO" id="GO:0005777">
    <property type="term" value="C:peroxisome"/>
    <property type="evidence" value="ECO:0007669"/>
    <property type="project" value="TreeGrafter"/>
</dbReference>
<organism evidence="4 5">
    <name type="scientific">Elysia crispata</name>
    <name type="common">lettuce slug</name>
    <dbReference type="NCBI Taxonomy" id="231223"/>
    <lineage>
        <taxon>Eukaryota</taxon>
        <taxon>Metazoa</taxon>
        <taxon>Spiralia</taxon>
        <taxon>Lophotrochozoa</taxon>
        <taxon>Mollusca</taxon>
        <taxon>Gastropoda</taxon>
        <taxon>Heterobranchia</taxon>
        <taxon>Euthyneura</taxon>
        <taxon>Panpulmonata</taxon>
        <taxon>Sacoglossa</taxon>
        <taxon>Placobranchoidea</taxon>
        <taxon>Plakobranchidae</taxon>
        <taxon>Elysia</taxon>
    </lineage>
</organism>
<feature type="region of interest" description="Disordered" evidence="2">
    <location>
        <begin position="772"/>
        <end position="811"/>
    </location>
</feature>
<comment type="caution">
    <text evidence="4">The sequence shown here is derived from an EMBL/GenBank/DDBJ whole genome shotgun (WGS) entry which is preliminary data.</text>
</comment>
<keyword evidence="5" id="KW-1185">Reference proteome</keyword>
<gene>
    <name evidence="4" type="ORF">RRG08_059221</name>
</gene>
<feature type="compositionally biased region" description="Pro residues" evidence="2">
    <location>
        <begin position="711"/>
        <end position="721"/>
    </location>
</feature>
<accession>A0AAE1DFU1</accession>
<dbReference type="SMART" id="SM00239">
    <property type="entry name" value="C2"/>
    <property type="match status" value="1"/>
</dbReference>
<proteinExistence type="predicted"/>
<dbReference type="InterPro" id="IPR035892">
    <property type="entry name" value="C2_domain_sf"/>
</dbReference>
<name>A0AAE1DFU1_9GAST</name>
<dbReference type="Proteomes" id="UP001283361">
    <property type="component" value="Unassembled WGS sequence"/>
</dbReference>
<protein>
    <recommendedName>
        <fullName evidence="3">C2 domain-containing protein</fullName>
    </recommendedName>
</protein>
<feature type="region of interest" description="Disordered" evidence="2">
    <location>
        <begin position="216"/>
        <end position="324"/>
    </location>
</feature>
<dbReference type="InterPro" id="IPR039889">
    <property type="entry name" value="CCD33"/>
</dbReference>
<feature type="compositionally biased region" description="Basic and acidic residues" evidence="2">
    <location>
        <begin position="216"/>
        <end position="253"/>
    </location>
</feature>
<feature type="coiled-coil region" evidence="1">
    <location>
        <begin position="845"/>
        <end position="1048"/>
    </location>
</feature>
<reference evidence="4" key="1">
    <citation type="journal article" date="2023" name="G3 (Bethesda)">
        <title>A reference genome for the long-term kleptoplast-retaining sea slug Elysia crispata morphotype clarki.</title>
        <authorList>
            <person name="Eastman K.E."/>
            <person name="Pendleton A.L."/>
            <person name="Shaikh M.A."/>
            <person name="Suttiyut T."/>
            <person name="Ogas R."/>
            <person name="Tomko P."/>
            <person name="Gavelis G."/>
            <person name="Widhalm J.R."/>
            <person name="Wisecaver J.H."/>
        </authorList>
    </citation>
    <scope>NUCLEOTIDE SEQUENCE</scope>
    <source>
        <strain evidence="4">ECLA1</strain>
    </source>
</reference>
<feature type="domain" description="C2" evidence="3">
    <location>
        <begin position="344"/>
        <end position="448"/>
    </location>
</feature>
<evidence type="ECO:0000313" key="4">
    <source>
        <dbReference type="EMBL" id="KAK3767893.1"/>
    </source>
</evidence>
<dbReference type="Gene3D" id="2.60.40.150">
    <property type="entry name" value="C2 domain"/>
    <property type="match status" value="1"/>
</dbReference>
<dbReference type="EMBL" id="JAWDGP010004098">
    <property type="protein sequence ID" value="KAK3767893.1"/>
    <property type="molecule type" value="Genomic_DNA"/>
</dbReference>
<feature type="compositionally biased region" description="Pro residues" evidence="2">
    <location>
        <begin position="276"/>
        <end position="289"/>
    </location>
</feature>
<keyword evidence="1" id="KW-0175">Coiled coil</keyword>
<dbReference type="InterPro" id="IPR000008">
    <property type="entry name" value="C2_dom"/>
</dbReference>
<dbReference type="Pfam" id="PF00168">
    <property type="entry name" value="C2"/>
    <property type="match status" value="1"/>
</dbReference>
<sequence>MTSPKIPYPELKSSRLDFPEAPTPNPHLLSSRAEKVEHMVLEFDVEVLDAVFNKPGRYFIKMTIQSLATKDYSQILLRKWPAETYYRDYEALTSVATQKGSENEPELSAFEDKKFTFRLPEGFCKHDRNHDVYLLLEAFSLPSDMNGSGQKCGEGKVAIYPRTNAPRTNYIAAPGEDMYRHTQVVSLLRTTGSRPDKAEMHCGRMRCQFALREYDGNEEKKKRQKEEEKRKRLEEQKRKEEAEKKKNALKNKDLANPFQARPKVARTPIQGEPTRPATPPQPAKAPSPTPEWQDNMSVNLPITPSPTPFQDNRKSTDSPLPEYDKSTYTANAAWRHTARPGHQQVDVIFHGANNLPLATGKKVPQPFATIKTHLDARMGFKARSKTHAVVKPTNAPSWEEMVTMELKDHEARQEALTMAVCDGITRDELVNFSIPFSHLQPFHQYHVELNLPASGKQPGSKMYASITRKLSNLPKDSSSPNYLGLEVFLRAVKLPLQSPVGPLIAVARIVPDYYNYKSDNLLSQPRAAGVSMSRVTFPDPHPLTFSVEGRSRHGYPQLSLPGRPEQQPRWNHPYMFCDEKDKATMFTPSAALVIEYYVANSAMTDDFWKIQSPVGFSSLLLDQKVYKQLNQEKAKMGLRVENVPIMGSDLRSSDATPAYIGMVLKLITTDQPESMVAMSNLDNLPLMEMTNGQAHRAASPRTPDVLQIKTPSPPPPTPPAPAQEEKEEGMAPGMYLQRIEKWPAPIKDGEMPPYEAVESILPEYQYIFVDPNQEDTDRSPKPPAPSRFVRAPDRRGATTGPTTAGTSDLDQTHMSVLDQQMRDLENYRTAVQRMGQDILTLRQQVRTLEGDNSKLRLNANQYESNSKLLIDSQDLERLAKPEILSRYVSLRQKLASQTSELKDYKTKVQKLQNELIKKNDKEKDYLRMSHAHASQQELLQRLQDKVQKLRKLEDTCRKQEKVIEKMEAVLHRLRREKSNKGMNSDMNNVLAEENARLRQQLEDLKDQLSKAGVGGGEDMEKLELYQALERAEGRIMSLEKQLQENARSWGKERADMNIRMNEAEHGFGRSGGLVLHDYPVVDAAYNKTFGTAPSRLGPLLR</sequence>
<dbReference type="AlphaFoldDB" id="A0AAE1DFU1"/>
<evidence type="ECO:0000256" key="2">
    <source>
        <dbReference type="SAM" id="MobiDB-lite"/>
    </source>
</evidence>
<dbReference type="SUPFAM" id="SSF49562">
    <property type="entry name" value="C2 domain (Calcium/lipid-binding domain, CaLB)"/>
    <property type="match status" value="1"/>
</dbReference>
<evidence type="ECO:0000259" key="3">
    <source>
        <dbReference type="SMART" id="SM00239"/>
    </source>
</evidence>
<evidence type="ECO:0000256" key="1">
    <source>
        <dbReference type="SAM" id="Coils"/>
    </source>
</evidence>
<dbReference type="PANTHER" id="PTHR21623">
    <property type="entry name" value="SPERIOLIN-BINDING FACTOR"/>
    <property type="match status" value="1"/>
</dbReference>
<dbReference type="PANTHER" id="PTHR21623:SF2">
    <property type="entry name" value="COILED-COIL DOMAIN-CONTAINING PROTEIN 33"/>
    <property type="match status" value="1"/>
</dbReference>